<dbReference type="PANTHER" id="PTHR12901">
    <property type="entry name" value="SPERM PROTEIN HOMOLOG"/>
    <property type="match status" value="1"/>
</dbReference>
<dbReference type="OrthoDB" id="292693at2759"/>
<sequence length="217" mass="23972">MALLSARHLLRCGYHAPVSIATTPIAASRRTFFKFLTDASDIQRISATRRLPYAADDLFDIIIDIEAYKTFVPGCLDSRVTAWSKPETDGRRLPAQAELSIAYGGFNEKFTSVLICEPGVSVKAFSGPRSDGQKPNPKRGELKSVIKRLAADWTIHPLGIKSESSDLLTEVRLVVDFQFNVPIYTILSKSLSNMITDAMMVGFELRAAEKLGMNNES</sequence>
<protein>
    <recommendedName>
        <fullName evidence="4">Coenzyme Q-binding protein COQ10 START domain-containing protein</fullName>
    </recommendedName>
</protein>
<dbReference type="InterPro" id="IPR005031">
    <property type="entry name" value="COQ10_START"/>
</dbReference>
<dbReference type="Gene3D" id="3.30.530.20">
    <property type="match status" value="1"/>
</dbReference>
<dbReference type="EMBL" id="NJEU01000753">
    <property type="protein sequence ID" value="PHH70821.1"/>
    <property type="molecule type" value="Genomic_DNA"/>
</dbReference>
<dbReference type="InterPro" id="IPR023393">
    <property type="entry name" value="START-like_dom_sf"/>
</dbReference>
<organism evidence="5 6">
    <name type="scientific">Ophiocordyceps australis</name>
    <dbReference type="NCBI Taxonomy" id="1399860"/>
    <lineage>
        <taxon>Eukaryota</taxon>
        <taxon>Fungi</taxon>
        <taxon>Dikarya</taxon>
        <taxon>Ascomycota</taxon>
        <taxon>Pezizomycotina</taxon>
        <taxon>Sordariomycetes</taxon>
        <taxon>Hypocreomycetidae</taxon>
        <taxon>Hypocreales</taxon>
        <taxon>Ophiocordycipitaceae</taxon>
        <taxon>Ophiocordyceps</taxon>
    </lineage>
</organism>
<dbReference type="GO" id="GO:0005739">
    <property type="term" value="C:mitochondrion"/>
    <property type="evidence" value="ECO:0007669"/>
    <property type="project" value="TreeGrafter"/>
</dbReference>
<comment type="caution">
    <text evidence="5">The sequence shown here is derived from an EMBL/GenBank/DDBJ whole genome shotgun (WGS) entry which is preliminary data.</text>
</comment>
<evidence type="ECO:0000313" key="5">
    <source>
        <dbReference type="EMBL" id="PHH70821.1"/>
    </source>
</evidence>
<reference evidence="5 6" key="1">
    <citation type="submission" date="2017-06" db="EMBL/GenBank/DDBJ databases">
        <title>Ant-infecting Ophiocordyceps genomes reveal a high diversity of potential behavioral manipulation genes and a possible major role for enterotoxins.</title>
        <authorList>
            <person name="De Bekker C."/>
            <person name="Evans H.C."/>
            <person name="Brachmann A."/>
            <person name="Hughes D.P."/>
        </authorList>
    </citation>
    <scope>NUCLEOTIDE SEQUENCE [LARGE SCALE GENOMIC DNA]</scope>
    <source>
        <strain evidence="5 6">1348a</strain>
    </source>
</reference>
<evidence type="ECO:0000256" key="2">
    <source>
        <dbReference type="ARBA" id="ARBA00011814"/>
    </source>
</evidence>
<dbReference type="Pfam" id="PF03364">
    <property type="entry name" value="Polyketide_cyc"/>
    <property type="match status" value="1"/>
</dbReference>
<keyword evidence="6" id="KW-1185">Reference proteome</keyword>
<dbReference type="SUPFAM" id="SSF55961">
    <property type="entry name" value="Bet v1-like"/>
    <property type="match status" value="1"/>
</dbReference>
<dbReference type="InterPro" id="IPR044996">
    <property type="entry name" value="COQ10-like"/>
</dbReference>
<proteinExistence type="inferred from homology"/>
<accession>A0A2C5YV94</accession>
<dbReference type="PANTHER" id="PTHR12901:SF10">
    <property type="entry name" value="COENZYME Q-BINDING PROTEIN COQ10, MITOCHONDRIAL"/>
    <property type="match status" value="1"/>
</dbReference>
<dbReference type="GO" id="GO:0045333">
    <property type="term" value="P:cellular respiration"/>
    <property type="evidence" value="ECO:0007669"/>
    <property type="project" value="InterPro"/>
</dbReference>
<name>A0A2C5YV94_9HYPO</name>
<evidence type="ECO:0000259" key="4">
    <source>
        <dbReference type="Pfam" id="PF03364"/>
    </source>
</evidence>
<dbReference type="Proteomes" id="UP000224854">
    <property type="component" value="Unassembled WGS sequence"/>
</dbReference>
<comment type="subunit">
    <text evidence="2">Interacts with coenzyme Q.</text>
</comment>
<feature type="domain" description="Coenzyme Q-binding protein COQ10 START" evidence="4">
    <location>
        <begin position="51"/>
        <end position="200"/>
    </location>
</feature>
<comment type="similarity">
    <text evidence="1">Belongs to the COQ10 family.</text>
</comment>
<evidence type="ECO:0000256" key="1">
    <source>
        <dbReference type="ARBA" id="ARBA00006885"/>
    </source>
</evidence>
<dbReference type="AlphaFoldDB" id="A0A2C5YV94"/>
<gene>
    <name evidence="5" type="ORF">CDD82_6907</name>
</gene>
<comment type="function">
    <text evidence="3">Required for the function of coenzyme Q in the respiratory chain. May serve as a chaperone or may be involved in the transport of Q6 from its site of synthesis to the catalytic sites of the respiratory complexes.</text>
</comment>
<dbReference type="GO" id="GO:0048039">
    <property type="term" value="F:ubiquinone binding"/>
    <property type="evidence" value="ECO:0007669"/>
    <property type="project" value="InterPro"/>
</dbReference>
<evidence type="ECO:0000256" key="3">
    <source>
        <dbReference type="ARBA" id="ARBA00024947"/>
    </source>
</evidence>
<evidence type="ECO:0000313" key="6">
    <source>
        <dbReference type="Proteomes" id="UP000224854"/>
    </source>
</evidence>